<sequence>MSTETAAVAEIMRILSRCPHLEGVLASHDRVPLTDGHIDVYSSLSRANKDWLGRVNVQIKGRASRKGTAASFSLKREVLEAHLRNAGVLLLCVDVDQKRAKATPRYAALVPFEIRRILASAPEKQKSVAIPLRKLPRLPGAVERIVEVIRVGARQNPFATTDPRLFESIKHITISTAEEVDFNVPTRLRPGEGAFAVEVTTENGSQVPLDGEFEILPEDYVARERDVRVVAGNAAFDSFVVQRISSDQTCVALGEGLSIVIHEGGEGRGVDINITCPSNFVARKRAVEFMVGIFDNGEIALGDRTLTLGEVPASKGPDIEEIRGHLAFLCRLQEVFDKFQFDGALIDLEGMTERDIEHLDVLYRVFVEGVAPCNTSGESGRMLVNFGPWAVMLVAVRGHEPGTWRFIDPFDPASPQMLRWAAQNDRDVTIPVTAYDIVEPEHLPKVLNLRLDLIDAAYERIAHSESTVTIANQCVRDLLNCADSGGARQEEFLHGAARLNDWIIRRDGERDVHRLNQWQIAWRRHGLTDVDRTEIRRMKRASANSQDEMAVHQELACALLLGDREESEFLANQLTTAQRDVMEGWPIWELRRHLVRT</sequence>
<reference evidence="1 2" key="1">
    <citation type="journal article" date="2009" name="Stand. Genomic Sci.">
        <title>Complete genome sequence of Beutenbergia cavernae type strain (HKI 0122).</title>
        <authorList>
            <person name="Land M."/>
            <person name="Pukall R."/>
            <person name="Abt B."/>
            <person name="Goker M."/>
            <person name="Rohde M."/>
            <person name="Glavina Del Rio T."/>
            <person name="Tice H."/>
            <person name="Copeland A."/>
            <person name="Cheng J.F."/>
            <person name="Lucas S."/>
            <person name="Chen F."/>
            <person name="Nolan M."/>
            <person name="Bruce D."/>
            <person name="Goodwin L."/>
            <person name="Pitluck S."/>
            <person name="Ivanova N."/>
            <person name="Mavromatis K."/>
            <person name="Ovchinnikova G."/>
            <person name="Pati A."/>
            <person name="Chen A."/>
            <person name="Palaniappan K."/>
            <person name="Hauser L."/>
            <person name="Chang Y.J."/>
            <person name="Jefferies C.C."/>
            <person name="Saunders E."/>
            <person name="Brettin T."/>
            <person name="Detter J.C."/>
            <person name="Han C."/>
            <person name="Chain P."/>
            <person name="Bristow J."/>
            <person name="Eisen J.A."/>
            <person name="Markowitz V."/>
            <person name="Hugenholtz P."/>
            <person name="Kyrpides N.C."/>
            <person name="Klenk H.P."/>
            <person name="Lapidus A."/>
        </authorList>
    </citation>
    <scope>NUCLEOTIDE SEQUENCE [LARGE SCALE GENOMIC DNA]</scope>
    <source>
        <strain evidence="2">ATCC BAA-8 / DSM 12333 / NBRC 16432</strain>
    </source>
</reference>
<gene>
    <name evidence="1" type="ordered locus">Bcav_0100</name>
</gene>
<dbReference type="OrthoDB" id="5050261at2"/>
<evidence type="ECO:0000313" key="2">
    <source>
        <dbReference type="Proteomes" id="UP000007962"/>
    </source>
</evidence>
<dbReference type="EMBL" id="CP001618">
    <property type="protein sequence ID" value="ACQ78365.1"/>
    <property type="molecule type" value="Genomic_DNA"/>
</dbReference>
<keyword evidence="2" id="KW-1185">Reference proteome</keyword>
<dbReference type="eggNOG" id="ENOG502ZPYH">
    <property type="taxonomic scope" value="Bacteria"/>
</dbReference>
<dbReference type="KEGG" id="bcv:Bcav_0100"/>
<accession>C5BUZ1</accession>
<evidence type="ECO:0008006" key="3">
    <source>
        <dbReference type="Google" id="ProtNLM"/>
    </source>
</evidence>
<evidence type="ECO:0000313" key="1">
    <source>
        <dbReference type="EMBL" id="ACQ78365.1"/>
    </source>
</evidence>
<organism evidence="1 2">
    <name type="scientific">Beutenbergia cavernae (strain ATCC BAA-8 / DSM 12333 / CCUG 43141 / JCM 11478 / NBRC 16432 / NCIMB 13614 / HKI 0122)</name>
    <dbReference type="NCBI Taxonomy" id="471853"/>
    <lineage>
        <taxon>Bacteria</taxon>
        <taxon>Bacillati</taxon>
        <taxon>Actinomycetota</taxon>
        <taxon>Actinomycetes</taxon>
        <taxon>Micrococcales</taxon>
        <taxon>Beutenbergiaceae</taxon>
        <taxon>Beutenbergia</taxon>
    </lineage>
</organism>
<name>C5BUZ1_BEUC1</name>
<dbReference type="RefSeq" id="WP_012725145.1">
    <property type="nucleotide sequence ID" value="NC_012669.1"/>
</dbReference>
<protein>
    <recommendedName>
        <fullName evidence="3">DUF4365 domain-containing protein</fullName>
    </recommendedName>
</protein>
<dbReference type="AlphaFoldDB" id="C5BUZ1"/>
<dbReference type="HOGENOM" id="CLU_031947_1_0_11"/>
<proteinExistence type="predicted"/>
<dbReference type="Proteomes" id="UP000007962">
    <property type="component" value="Chromosome"/>
</dbReference>